<proteinExistence type="predicted"/>
<accession>A0ACB8AYL1</accession>
<protein>
    <submittedName>
        <fullName evidence="1">Uncharacterized protein</fullName>
    </submittedName>
</protein>
<dbReference type="Proteomes" id="UP000790709">
    <property type="component" value="Unassembled WGS sequence"/>
</dbReference>
<organism evidence="1 2">
    <name type="scientific">Leucogyrophana mollusca</name>
    <dbReference type="NCBI Taxonomy" id="85980"/>
    <lineage>
        <taxon>Eukaryota</taxon>
        <taxon>Fungi</taxon>
        <taxon>Dikarya</taxon>
        <taxon>Basidiomycota</taxon>
        <taxon>Agaricomycotina</taxon>
        <taxon>Agaricomycetes</taxon>
        <taxon>Agaricomycetidae</taxon>
        <taxon>Boletales</taxon>
        <taxon>Boletales incertae sedis</taxon>
        <taxon>Leucogyrophana</taxon>
    </lineage>
</organism>
<reference evidence="1" key="1">
    <citation type="journal article" date="2021" name="New Phytol.">
        <title>Evolutionary innovations through gain and loss of genes in the ectomycorrhizal Boletales.</title>
        <authorList>
            <person name="Wu G."/>
            <person name="Miyauchi S."/>
            <person name="Morin E."/>
            <person name="Kuo A."/>
            <person name="Drula E."/>
            <person name="Varga T."/>
            <person name="Kohler A."/>
            <person name="Feng B."/>
            <person name="Cao Y."/>
            <person name="Lipzen A."/>
            <person name="Daum C."/>
            <person name="Hundley H."/>
            <person name="Pangilinan J."/>
            <person name="Johnson J."/>
            <person name="Barry K."/>
            <person name="LaButti K."/>
            <person name="Ng V."/>
            <person name="Ahrendt S."/>
            <person name="Min B."/>
            <person name="Choi I.G."/>
            <person name="Park H."/>
            <person name="Plett J.M."/>
            <person name="Magnuson J."/>
            <person name="Spatafora J.W."/>
            <person name="Nagy L.G."/>
            <person name="Henrissat B."/>
            <person name="Grigoriev I.V."/>
            <person name="Yang Z.L."/>
            <person name="Xu J."/>
            <person name="Martin F.M."/>
        </authorList>
    </citation>
    <scope>NUCLEOTIDE SEQUENCE</scope>
    <source>
        <strain evidence="1">KUC20120723A-06</strain>
    </source>
</reference>
<keyword evidence="2" id="KW-1185">Reference proteome</keyword>
<evidence type="ECO:0000313" key="1">
    <source>
        <dbReference type="EMBL" id="KAH7917522.1"/>
    </source>
</evidence>
<evidence type="ECO:0000313" key="2">
    <source>
        <dbReference type="Proteomes" id="UP000790709"/>
    </source>
</evidence>
<gene>
    <name evidence="1" type="ORF">BV22DRAFT_1052378</name>
</gene>
<dbReference type="EMBL" id="MU267031">
    <property type="protein sequence ID" value="KAH7917522.1"/>
    <property type="molecule type" value="Genomic_DNA"/>
</dbReference>
<comment type="caution">
    <text evidence="1">The sequence shown here is derived from an EMBL/GenBank/DDBJ whole genome shotgun (WGS) entry which is preliminary data.</text>
</comment>
<name>A0ACB8AYL1_9AGAM</name>
<sequence length="190" mass="21718">MISHGVNQVIRNGAQLLRLCLFFIGTWRELSFRKKCWRRTSYEESQPNRRAEYADCCFFVGRNSPAIRREPEQTRDGALIGDPERELLAMDKAKERTPAVWVDAPSKGTRGCTQHTARTRLVSGVLTEGITLPTTNRPEKKSLTRGASRDGPHHWRRAAGRLLVQRGIRTVADRHCVGYGEAKERIRIMY</sequence>